<protein>
    <submittedName>
        <fullName evidence="1">HDC19160</fullName>
    </submittedName>
</protein>
<organism evidence="1">
    <name type="scientific">Drosophila melanogaster</name>
    <name type="common">Fruit fly</name>
    <dbReference type="NCBI Taxonomy" id="7227"/>
    <lineage>
        <taxon>Eukaryota</taxon>
        <taxon>Metazoa</taxon>
        <taxon>Ecdysozoa</taxon>
        <taxon>Arthropoda</taxon>
        <taxon>Hexapoda</taxon>
        <taxon>Insecta</taxon>
        <taxon>Pterygota</taxon>
        <taxon>Neoptera</taxon>
        <taxon>Endopterygota</taxon>
        <taxon>Diptera</taxon>
        <taxon>Brachycera</taxon>
        <taxon>Muscomorpha</taxon>
        <taxon>Ephydroidea</taxon>
        <taxon>Drosophilidae</taxon>
        <taxon>Drosophila</taxon>
        <taxon>Sophophora</taxon>
    </lineage>
</organism>
<reference evidence="1" key="1">
    <citation type="journal article" date="2003" name="Genome Biol.">
        <title>An integrated gene annotation and transcriptional profiling approach towards the full gene content of the Drosophila genome.</title>
        <authorList>
            <person name="Hild M."/>
            <person name="Beckmann B."/>
            <person name="Haas S.A."/>
            <person name="Koch B."/>
            <person name="Solovyev V."/>
            <person name="Busold C."/>
            <person name="Fellenberg K."/>
            <person name="Boutros M."/>
            <person name="Vingron M."/>
            <person name="Sauer F."/>
            <person name="Hoheisel J.D."/>
            <person name="Paro R."/>
        </authorList>
    </citation>
    <scope>NUCLEOTIDE SEQUENCE</scope>
</reference>
<evidence type="ECO:0000313" key="1">
    <source>
        <dbReference type="EMBL" id="DAA03353.1"/>
    </source>
</evidence>
<proteinExistence type="predicted"/>
<gene>
    <name evidence="1" type="ORF">HDC19160</name>
</gene>
<sequence length="166" mass="18373">MYHAIYRAKQSFSSSHPLSFGLVFGISSDFDFGFTHIIGLGVGLTMDAPWICLHIGIGSHRIASHRIASHGIASYGRPTNLGKWGLQIGEASLNVEFNMCIITSQENREKTIKTELVSQTHTPQAPPTLLQRVSFDPESSIRLPQKAEVVFYSFRLESVLGTENQP</sequence>
<accession>Q6IIB3</accession>
<name>Q6IIB3_DROME</name>
<dbReference type="AlphaFoldDB" id="Q6IIB3"/>
<dbReference type="EMBL" id="BK003153">
    <property type="protein sequence ID" value="DAA03353.1"/>
    <property type="molecule type" value="Genomic_DNA"/>
</dbReference>